<reference evidence="7" key="2">
    <citation type="submission" date="2012-03" db="EMBL/GenBank/DDBJ databases">
        <title>Genome sequence of the fruiting myxobacterium Corallococcus coralloides DSM 2259.</title>
        <authorList>
            <person name="Huntley S."/>
            <person name="Zhang Y."/>
            <person name="Treuner-Lange A."/>
            <person name="Sensen C.W."/>
            <person name="Sogaard-Andersen L."/>
        </authorList>
    </citation>
    <scope>NUCLEOTIDE SEQUENCE [LARGE SCALE GENOMIC DNA]</scope>
    <source>
        <strain evidence="7">ATCC 25202 / DSM 2259 / NBRC 100086 / M2</strain>
    </source>
</reference>
<keyword evidence="6" id="KW-0808">Transferase</keyword>
<dbReference type="Gene3D" id="1.10.150.20">
    <property type="entry name" value="5' to 3' exonuclease, C-terminal subdomain"/>
    <property type="match status" value="2"/>
</dbReference>
<keyword evidence="1 3" id="KW-0547">Nucleotide-binding</keyword>
<dbReference type="SUPFAM" id="SSF56112">
    <property type="entry name" value="Protein kinase-like (PK-like)"/>
    <property type="match status" value="2"/>
</dbReference>
<evidence type="ECO:0000256" key="3">
    <source>
        <dbReference type="PROSITE-ProRule" id="PRU10141"/>
    </source>
</evidence>
<dbReference type="STRING" id="1144275.COCOR_05240"/>
<dbReference type="CDD" id="cd14014">
    <property type="entry name" value="STKc_PknB_like"/>
    <property type="match status" value="1"/>
</dbReference>
<dbReference type="GO" id="GO:0003677">
    <property type="term" value="F:DNA binding"/>
    <property type="evidence" value="ECO:0007669"/>
    <property type="project" value="InterPro"/>
</dbReference>
<dbReference type="Pfam" id="PF03118">
    <property type="entry name" value="RNA_pol_A_CTD"/>
    <property type="match status" value="1"/>
</dbReference>
<keyword evidence="2 3" id="KW-0067">ATP-binding</keyword>
<evidence type="ECO:0000259" key="4">
    <source>
        <dbReference type="PROSITE" id="PS50011"/>
    </source>
</evidence>
<feature type="domain" description="NERD" evidence="5">
    <location>
        <begin position="11"/>
        <end position="121"/>
    </location>
</feature>
<dbReference type="SUPFAM" id="SSF47789">
    <property type="entry name" value="C-terminal domain of RNA polymerase alpha subunit"/>
    <property type="match status" value="2"/>
</dbReference>
<dbReference type="InterPro" id="IPR000719">
    <property type="entry name" value="Prot_kinase_dom"/>
</dbReference>
<proteinExistence type="predicted"/>
<dbReference type="InterPro" id="IPR011528">
    <property type="entry name" value="NERD"/>
</dbReference>
<gene>
    <name evidence="6" type="primary">sps1C</name>
    <name evidence="6" type="ordered locus">COCOR_05240</name>
</gene>
<dbReference type="Proteomes" id="UP000007587">
    <property type="component" value="Chromosome"/>
</dbReference>
<evidence type="ECO:0000256" key="2">
    <source>
        <dbReference type="ARBA" id="ARBA00022840"/>
    </source>
</evidence>
<dbReference type="GO" id="GO:0004674">
    <property type="term" value="F:protein serine/threonine kinase activity"/>
    <property type="evidence" value="ECO:0007669"/>
    <property type="project" value="UniProtKB-KW"/>
</dbReference>
<dbReference type="PANTHER" id="PTHR44167:SF18">
    <property type="entry name" value="PROTEIN KINASE DOMAIN-CONTAINING PROTEIN"/>
    <property type="match status" value="1"/>
</dbReference>
<dbReference type="GO" id="GO:0003899">
    <property type="term" value="F:DNA-directed RNA polymerase activity"/>
    <property type="evidence" value="ECO:0007669"/>
    <property type="project" value="InterPro"/>
</dbReference>
<dbReference type="InterPro" id="IPR017441">
    <property type="entry name" value="Protein_kinase_ATP_BS"/>
</dbReference>
<evidence type="ECO:0000256" key="1">
    <source>
        <dbReference type="ARBA" id="ARBA00022741"/>
    </source>
</evidence>
<dbReference type="PANTHER" id="PTHR44167">
    <property type="entry name" value="OVARIAN-SPECIFIC SERINE/THREONINE-PROTEIN KINASE LOK-RELATED"/>
    <property type="match status" value="1"/>
</dbReference>
<feature type="domain" description="Protein kinase" evidence="4">
    <location>
        <begin position="498"/>
        <end position="734"/>
    </location>
</feature>
<dbReference type="eggNOG" id="COG0515">
    <property type="taxonomic scope" value="Bacteria"/>
</dbReference>
<dbReference type="Pfam" id="PF00069">
    <property type="entry name" value="Pkinase"/>
    <property type="match status" value="2"/>
</dbReference>
<reference evidence="6 7" key="1">
    <citation type="journal article" date="2012" name="J. Bacteriol.">
        <title>Complete Genome Sequence of the Fruiting Myxobacterium Corallococcus coralloides DSM 2259.</title>
        <authorList>
            <person name="Huntley S."/>
            <person name="Zhang Y."/>
            <person name="Treuner-Lange A."/>
            <person name="Kneip S."/>
            <person name="Sensen C.W."/>
            <person name="Sogaard-Andersen L."/>
        </authorList>
    </citation>
    <scope>NUCLEOTIDE SEQUENCE [LARGE SCALE GENOMIC DNA]</scope>
    <source>
        <strain evidence="7">ATCC 25202 / DSM 2259 / NBRC 100086 / M2</strain>
    </source>
</reference>
<dbReference type="Gene3D" id="3.30.200.20">
    <property type="entry name" value="Phosphorylase Kinase, domain 1"/>
    <property type="match status" value="1"/>
</dbReference>
<dbReference type="RefSeq" id="WP_014398033.1">
    <property type="nucleotide sequence ID" value="NC_017030.1"/>
</dbReference>
<dbReference type="PROSITE" id="PS50011">
    <property type="entry name" value="PROTEIN_KINASE_DOM"/>
    <property type="match status" value="2"/>
</dbReference>
<name>H8MUB6_CORCM</name>
<dbReference type="PROSITE" id="PS00108">
    <property type="entry name" value="PROTEIN_KINASE_ST"/>
    <property type="match status" value="1"/>
</dbReference>
<dbReference type="GO" id="GO:0005737">
    <property type="term" value="C:cytoplasm"/>
    <property type="evidence" value="ECO:0007669"/>
    <property type="project" value="TreeGrafter"/>
</dbReference>
<keyword evidence="6" id="KW-0723">Serine/threonine-protein kinase</keyword>
<keyword evidence="7" id="KW-1185">Reference proteome</keyword>
<evidence type="ECO:0000259" key="5">
    <source>
        <dbReference type="PROSITE" id="PS50965"/>
    </source>
</evidence>
<dbReference type="GO" id="GO:0005524">
    <property type="term" value="F:ATP binding"/>
    <property type="evidence" value="ECO:0007669"/>
    <property type="project" value="UniProtKB-UniRule"/>
</dbReference>
<dbReference type="PROSITE" id="PS00107">
    <property type="entry name" value="PROTEIN_KINASE_ATP"/>
    <property type="match status" value="1"/>
</dbReference>
<protein>
    <submittedName>
        <fullName evidence="6">Serine/threonine protein kinase</fullName>
    </submittedName>
</protein>
<dbReference type="GO" id="GO:0006351">
    <property type="term" value="P:DNA-templated transcription"/>
    <property type="evidence" value="ECO:0007669"/>
    <property type="project" value="InterPro"/>
</dbReference>
<dbReference type="EMBL" id="CP003389">
    <property type="protein sequence ID" value="AFE10403.1"/>
    <property type="molecule type" value="Genomic_DNA"/>
</dbReference>
<dbReference type="InterPro" id="IPR011009">
    <property type="entry name" value="Kinase-like_dom_sf"/>
</dbReference>
<dbReference type="InterPro" id="IPR011260">
    <property type="entry name" value="RNAP_asu_C"/>
</dbReference>
<evidence type="ECO:0000313" key="6">
    <source>
        <dbReference type="EMBL" id="AFE10403.1"/>
    </source>
</evidence>
<dbReference type="OrthoDB" id="9779541at2"/>
<evidence type="ECO:0000313" key="7">
    <source>
        <dbReference type="Proteomes" id="UP000007587"/>
    </source>
</evidence>
<dbReference type="eggNOG" id="COG0202">
    <property type="taxonomic scope" value="Bacteria"/>
</dbReference>
<keyword evidence="6" id="KW-0418">Kinase</keyword>
<dbReference type="InterPro" id="IPR008271">
    <property type="entry name" value="Ser/Thr_kinase_AS"/>
</dbReference>
<feature type="binding site" evidence="3">
    <location>
        <position position="527"/>
    </location>
    <ligand>
        <name>ATP</name>
        <dbReference type="ChEBI" id="CHEBI:30616"/>
    </ligand>
</feature>
<dbReference type="HOGENOM" id="CLU_256894_0_0_7"/>
<dbReference type="PROSITE" id="PS50965">
    <property type="entry name" value="NERD"/>
    <property type="match status" value="1"/>
</dbReference>
<dbReference type="InParanoid" id="H8MUB6"/>
<organism evidence="6 7">
    <name type="scientific">Corallococcus coralloides (strain ATCC 25202 / DSM 2259 / NBRC 100086 / M2)</name>
    <name type="common">Myxococcus coralloides</name>
    <dbReference type="NCBI Taxonomy" id="1144275"/>
    <lineage>
        <taxon>Bacteria</taxon>
        <taxon>Pseudomonadati</taxon>
        <taxon>Myxococcota</taxon>
        <taxon>Myxococcia</taxon>
        <taxon>Myxococcales</taxon>
        <taxon>Cystobacterineae</taxon>
        <taxon>Myxococcaceae</taxon>
        <taxon>Corallococcus</taxon>
    </lineage>
</organism>
<dbReference type="Pfam" id="PF08378">
    <property type="entry name" value="NERD"/>
    <property type="match status" value="1"/>
</dbReference>
<sequence length="1362" mass="149157">MAAKFIQIGEPAHDAERQALRFLVEGLPESFTVYGNAWLVERSGVVYELDTVVVAPHAIFVVEIKSYRGRIEGTDNDWWLPEKIRSPLKLNRITSQVLKSHLKNASYQAGQVWTEGLVFLSATTDVGVRGPASNDRVHTRKTILAALQDPELIKRMSGGRALMPSSNAERELLELFTGAQSGPRPVRRVREYEVVETFEHHDTFTELLGKNTLSGAERVLRIYSVPPLATQTQRDRISERARWEAQVLGRLGRSEGVLTADPPFSDEAGIVLPLEHFKGITLTTWVERYGPDARGKEKAELRVRSDLWIRIAQTIDEVHRQGVVHRLLRPDVVLVEDKQEPTEVRVTGFDLAKQMTSDATISLTTIHDDRLVYAAPEVVTAFSSAEPASDQFSLGAMLALVLTGKPLFENTRQLMAQRRLMRRVRDISQRLPLSLDEAVAKMVELRATDRYATLAEAIEAVRIGRDPSPRVQALIQNVGRAQLDADNLQAGQRIGSDYEIVTRLGQGGMAVVYAARHLVSGRTRALKIARSEDAAEEALRGEYTVLTGLDHPNIVRVIDLTKMVEGRLTLVMERVSGMNLRQWFAQHPAPEPTTQRRLAEDLIAGLDYLEQKSVTHKDLKPDNLLVSDGRLTIIDFSLASMPEDAPYGGTALYRDSASARWTHATDRFAAALCLFELYAGRHAFEGRVPEPGQAPIVADDDIQPTGLAAFFRKALEPTPEKRFPSARAMREALLVALGEDTTTASSVPPPKQIDATTPLRTSGLSTRAINALARCQVHTVGQLLALPDAQVRAIHAIGTKTANDIIAFQETLRGRGLEGTESAGTLEPPLLPDLCSSPEPVQKLPLGETLRSALAAGGLPTVGAVASVTRSALLALPGIGRKRLAEVVEALYQFRAYTEGKATGGDDGAHTLDRVWELATRPLTPEQRIAVERVIGITGEPETQEQIADDLGTNQPKVSHDVSKGLERMDLSALADLTSAFDAVVDGFGGLVRLDEIGQRFESEWPAGVVTGEGIVRVIVRVTPGRAHIFEVDGAEQPIVARPIFDRDTVKAFAAEVVRLAGQWPPVEPDTARRTLAGLLPHFDGDPLALGVRICEDVEIAETGHLFIGPVDPKHSIGFVLDQAREPLQLEDLAVRVRRIFGPHTPYPDPDHLLAILRDLDCRVQGALVLPGRAGSIVAAQPLAADELPNSFGAERSPELVVRDMLKEAAGSRGFRMLVTPPEGHAEIGRSVSAALGGKWLSFDDAFFGEHSADIKSLERAERFVAQREALTEAAEQTLFNLLEEYGRPGNVIVLGDTALFGLCEALDLPRRLYDETLSGSRGFWILVVPGVIHNRQPRFNEGSAMWHLEGATLPLLHPLPG</sequence>
<dbReference type="SMART" id="SM00220">
    <property type="entry name" value="S_TKc"/>
    <property type="match status" value="1"/>
</dbReference>
<dbReference type="KEGG" id="ccx:COCOR_05240"/>
<dbReference type="Gene3D" id="1.10.510.10">
    <property type="entry name" value="Transferase(Phosphotransferase) domain 1"/>
    <property type="match status" value="2"/>
</dbReference>
<accession>H8MUB6</accession>
<feature type="domain" description="Protein kinase" evidence="4">
    <location>
        <begin position="202"/>
        <end position="471"/>
    </location>
</feature>